<proteinExistence type="predicted"/>
<evidence type="ECO:0000256" key="1">
    <source>
        <dbReference type="ARBA" id="ARBA00004567"/>
    </source>
</evidence>
<evidence type="ECO:0000256" key="2">
    <source>
        <dbReference type="ARBA" id="ARBA00022448"/>
    </source>
</evidence>
<dbReference type="GO" id="GO:0005643">
    <property type="term" value="C:nuclear pore"/>
    <property type="evidence" value="ECO:0007669"/>
    <property type="project" value="UniProtKB-SubCell"/>
</dbReference>
<feature type="coiled-coil region" evidence="8">
    <location>
        <begin position="397"/>
        <end position="431"/>
    </location>
</feature>
<evidence type="ECO:0000256" key="6">
    <source>
        <dbReference type="ARBA" id="ARBA00023132"/>
    </source>
</evidence>
<evidence type="ECO:0000313" key="10">
    <source>
        <dbReference type="Proteomes" id="UP000515160"/>
    </source>
</evidence>
<dbReference type="PANTHER" id="PTHR13437:SF2">
    <property type="entry name" value="NUCLEOPORIN P58_P45"/>
    <property type="match status" value="1"/>
</dbReference>
<dbReference type="InterPro" id="IPR024882">
    <property type="entry name" value="NUP58/p45/49"/>
</dbReference>
<reference evidence="11" key="1">
    <citation type="submission" date="2025-08" db="UniProtKB">
        <authorList>
            <consortium name="RefSeq"/>
        </authorList>
    </citation>
    <scope>IDENTIFICATION</scope>
    <source>
        <strain evidence="11">15112-1751.03</strain>
        <tissue evidence="11">Whole Adult</tissue>
    </source>
</reference>
<evidence type="ECO:0000256" key="3">
    <source>
        <dbReference type="ARBA" id="ARBA00022816"/>
    </source>
</evidence>
<evidence type="ECO:0000256" key="7">
    <source>
        <dbReference type="ARBA" id="ARBA00023242"/>
    </source>
</evidence>
<dbReference type="CTD" id="9818"/>
<dbReference type="AlphaFoldDB" id="A0A6P8XKN2"/>
<name>A0A6P8XKN2_DROAB</name>
<accession>A0A6P8XKN2</accession>
<evidence type="ECO:0000313" key="11">
    <source>
        <dbReference type="RefSeq" id="XP_034113418.1"/>
    </source>
</evidence>
<keyword evidence="4" id="KW-0653">Protein transport</keyword>
<dbReference type="Proteomes" id="UP000515160">
    <property type="component" value="Chromosome 2R"/>
</dbReference>
<dbReference type="OrthoDB" id="2538017at2759"/>
<keyword evidence="8" id="KW-0175">Coiled coil</keyword>
<organism evidence="10 11">
    <name type="scientific">Drosophila albomicans</name>
    <name type="common">Fruit fly</name>
    <dbReference type="NCBI Taxonomy" id="7291"/>
    <lineage>
        <taxon>Eukaryota</taxon>
        <taxon>Metazoa</taxon>
        <taxon>Ecdysozoa</taxon>
        <taxon>Arthropoda</taxon>
        <taxon>Hexapoda</taxon>
        <taxon>Insecta</taxon>
        <taxon>Pterygota</taxon>
        <taxon>Neoptera</taxon>
        <taxon>Endopterygota</taxon>
        <taxon>Diptera</taxon>
        <taxon>Brachycera</taxon>
        <taxon>Muscomorpha</taxon>
        <taxon>Ephydroidea</taxon>
        <taxon>Drosophilidae</taxon>
        <taxon>Drosophila</taxon>
    </lineage>
</organism>
<dbReference type="GO" id="GO:0008139">
    <property type="term" value="F:nuclear localization sequence binding"/>
    <property type="evidence" value="ECO:0007669"/>
    <property type="project" value="InterPro"/>
</dbReference>
<dbReference type="RefSeq" id="XP_034113418.1">
    <property type="nucleotide sequence ID" value="XM_034257527.2"/>
</dbReference>
<evidence type="ECO:0000256" key="8">
    <source>
        <dbReference type="SAM" id="Coils"/>
    </source>
</evidence>
<comment type="subcellular location">
    <subcellularLocation>
        <location evidence="1">Nucleus</location>
        <location evidence="1">Nuclear pore complex</location>
    </subcellularLocation>
</comment>
<dbReference type="GeneID" id="117573980"/>
<keyword evidence="5" id="KW-0811">Translocation</keyword>
<keyword evidence="6" id="KW-0906">Nuclear pore complex</keyword>
<evidence type="ECO:0000256" key="4">
    <source>
        <dbReference type="ARBA" id="ARBA00022927"/>
    </source>
</evidence>
<keyword evidence="7" id="KW-0539">Nucleus</keyword>
<evidence type="ECO:0000256" key="9">
    <source>
        <dbReference type="SAM" id="MobiDB-lite"/>
    </source>
</evidence>
<dbReference type="GO" id="GO:0015031">
    <property type="term" value="P:protein transport"/>
    <property type="evidence" value="ECO:0007669"/>
    <property type="project" value="UniProtKB-KW"/>
</dbReference>
<sequence length="591" mass="59124">MSFSFGTPTTNAAAAPATGGFSFGARPATSAPPPAFGAATATSSLAGAATAAIGGAAPNFSFNAGQVGAAPTLSFGSPAATAAAPASTGLALPAFGGTTAAAAPAFGAPAAAPAFGAAAPAFGATAAPAFGATTAAPAFGAATAAPAFGAATAAPAFGAPATSTAFGAPAAAPAFGTTAVAPAFGATTSAPAFGAPAASSAFGAPAPAFGTATATVAPSFSFSTPATSAPTTAPPAFGATAMPTLGTAAGVGAFSFNKPQATTAASLNFNTTTTTATAQPFNASLRLGGTNTLAAAPASGGIFGKPLTTGAQPAAAAPAFVGLGGIDVSATQPKLGDNKQDGIKIKETQVPDEIVKTVDALKAHIKQQKTISSDIGRTSTSKLSNVSHEITNLRWLLQNVANTVDANNRQIKQLRSETAKAIQSLEMAQRTQDTPAGLQFENSAPFQYFQCLVAKYEEDLIAFRQQIALTESHMHALANPQSVSPEDLKRGFRQINESFVSLAGRQHELHQRVEEQKEHYLNLRRYRLRDATNVFASIDNPPEPLNEPQRISSGPTPFSNISAISTLNKSYASASAATSANATASKSMDRW</sequence>
<dbReference type="GO" id="GO:0051028">
    <property type="term" value="P:mRNA transport"/>
    <property type="evidence" value="ECO:0007669"/>
    <property type="project" value="UniProtKB-KW"/>
</dbReference>
<dbReference type="Pfam" id="PF15967">
    <property type="entry name" value="Nucleoporin_FG2"/>
    <property type="match status" value="1"/>
</dbReference>
<gene>
    <name evidence="11" type="primary">LOC117573980</name>
</gene>
<feature type="region of interest" description="Disordered" evidence="9">
    <location>
        <begin position="537"/>
        <end position="557"/>
    </location>
</feature>
<dbReference type="GO" id="GO:0017056">
    <property type="term" value="F:structural constituent of nuclear pore"/>
    <property type="evidence" value="ECO:0007669"/>
    <property type="project" value="InterPro"/>
</dbReference>
<dbReference type="Gene3D" id="6.10.140.1350">
    <property type="match status" value="1"/>
</dbReference>
<keyword evidence="10" id="KW-1185">Reference proteome</keyword>
<protein>
    <submittedName>
        <fullName evidence="11">Nuclear pore complex protein Nup58</fullName>
    </submittedName>
</protein>
<keyword evidence="3" id="KW-0509">mRNA transport</keyword>
<evidence type="ECO:0000256" key="5">
    <source>
        <dbReference type="ARBA" id="ARBA00023010"/>
    </source>
</evidence>
<dbReference type="PANTHER" id="PTHR13437">
    <property type="entry name" value="NUCLEOPORIN P58/P45 NUCLEOPORIN-LIKE PROTEIN 1"/>
    <property type="match status" value="1"/>
</dbReference>
<keyword evidence="2" id="KW-0813">Transport</keyword>